<evidence type="ECO:0000256" key="2">
    <source>
        <dbReference type="ARBA" id="ARBA00022526"/>
    </source>
</evidence>
<evidence type="ECO:0000313" key="3">
    <source>
        <dbReference type="EMBL" id="MDR6291834.1"/>
    </source>
</evidence>
<proteinExistence type="inferred from homology"/>
<dbReference type="SUPFAM" id="SSF51004">
    <property type="entry name" value="C-terminal (heme d1) domain of cytochrome cd1-nitrite reductase"/>
    <property type="match status" value="1"/>
</dbReference>
<dbReference type="Proteomes" id="UP001262410">
    <property type="component" value="Unassembled WGS sequence"/>
</dbReference>
<organism evidence="3 4">
    <name type="scientific">Inquilinus ginsengisoli</name>
    <dbReference type="NCBI Taxonomy" id="363840"/>
    <lineage>
        <taxon>Bacteria</taxon>
        <taxon>Pseudomonadati</taxon>
        <taxon>Pseudomonadota</taxon>
        <taxon>Alphaproteobacteria</taxon>
        <taxon>Rhodospirillales</taxon>
        <taxon>Rhodospirillaceae</taxon>
        <taxon>Inquilinus</taxon>
    </lineage>
</organism>
<dbReference type="RefSeq" id="WP_309797377.1">
    <property type="nucleotide sequence ID" value="NZ_JAVDPW010000007.1"/>
</dbReference>
<gene>
    <name evidence="3" type="ORF">E9232_004368</name>
</gene>
<reference evidence="3 4" key="1">
    <citation type="submission" date="2023-07" db="EMBL/GenBank/DDBJ databases">
        <title>Sorghum-associated microbial communities from plants grown in Nebraska, USA.</title>
        <authorList>
            <person name="Schachtman D."/>
        </authorList>
    </citation>
    <scope>NUCLEOTIDE SEQUENCE [LARGE SCALE GENOMIC DNA]</scope>
    <source>
        <strain evidence="3 4">584</strain>
    </source>
</reference>
<sequence length="369" mass="38475">MSRTIMVVGGLNRSAPYFADAHGRGLSLFAFDEADATATPLCEVTGIDNPSYLSISADGRFLYANSEVSGWPEGTVTAYAIDAAAPRLRALNLQSSVGSITAHSSFDATGRFLLVANYSLGPMDEGSNQAIAVLPVGADGRLGPAVSSVLHEGTGPNPDRQERPHPHCVFAAPDNRFVVVADLGLDALFAYPFDADGRLDAAGVVRSPLPAGSGPRHFAFHGNGRLAVLICELDSTVASLRYDPASGRFETIGIVSAVPEGVRGSHCSGIQIHPNGRFVYGANRGHDSVAVFGLDADSGRLTPLGHTPCGGKTPRDMTIDPSGRFLMVCNQDSDVISVFAIDPATGALTPAGRDIAIGTPMCVKFARIG</sequence>
<dbReference type="PANTHER" id="PTHR30344">
    <property type="entry name" value="6-PHOSPHOGLUCONOLACTONASE-RELATED"/>
    <property type="match status" value="1"/>
</dbReference>
<comment type="similarity">
    <text evidence="1">Belongs to the cycloisomerase 2 family.</text>
</comment>
<dbReference type="EMBL" id="JAVDPW010000007">
    <property type="protein sequence ID" value="MDR6291834.1"/>
    <property type="molecule type" value="Genomic_DNA"/>
</dbReference>
<dbReference type="InterPro" id="IPR015943">
    <property type="entry name" value="WD40/YVTN_repeat-like_dom_sf"/>
</dbReference>
<protein>
    <submittedName>
        <fullName evidence="3">6-phosphogluconolactonase</fullName>
        <ecNumber evidence="3">3.1.1.31</ecNumber>
    </submittedName>
</protein>
<evidence type="ECO:0000313" key="4">
    <source>
        <dbReference type="Proteomes" id="UP001262410"/>
    </source>
</evidence>
<dbReference type="PANTHER" id="PTHR30344:SF1">
    <property type="entry name" value="6-PHOSPHOGLUCONOLACTONASE"/>
    <property type="match status" value="1"/>
</dbReference>
<keyword evidence="3" id="KW-0378">Hydrolase</keyword>
<keyword evidence="2" id="KW-0119">Carbohydrate metabolism</keyword>
<dbReference type="GO" id="GO:0017057">
    <property type="term" value="F:6-phosphogluconolactonase activity"/>
    <property type="evidence" value="ECO:0007669"/>
    <property type="project" value="UniProtKB-EC"/>
</dbReference>
<dbReference type="InterPro" id="IPR011048">
    <property type="entry name" value="Haem_d1_sf"/>
</dbReference>
<keyword evidence="4" id="KW-1185">Reference proteome</keyword>
<dbReference type="Gene3D" id="2.130.10.10">
    <property type="entry name" value="YVTN repeat-like/Quinoprotein amine dehydrogenase"/>
    <property type="match status" value="1"/>
</dbReference>
<keyword evidence="2" id="KW-0313">Glucose metabolism</keyword>
<name>A0ABU1JT84_9PROT</name>
<accession>A0ABU1JT84</accession>
<comment type="caution">
    <text evidence="3">The sequence shown here is derived from an EMBL/GenBank/DDBJ whole genome shotgun (WGS) entry which is preliminary data.</text>
</comment>
<dbReference type="Pfam" id="PF10282">
    <property type="entry name" value="Lactonase"/>
    <property type="match status" value="1"/>
</dbReference>
<dbReference type="InterPro" id="IPR050282">
    <property type="entry name" value="Cycloisomerase_2"/>
</dbReference>
<dbReference type="InterPro" id="IPR019405">
    <property type="entry name" value="Lactonase_7-beta_prop"/>
</dbReference>
<dbReference type="EC" id="3.1.1.31" evidence="3"/>
<evidence type="ECO:0000256" key="1">
    <source>
        <dbReference type="ARBA" id="ARBA00005564"/>
    </source>
</evidence>